<dbReference type="EMBL" id="JALNTZ010000009">
    <property type="protein sequence ID" value="KAJ3641859.1"/>
    <property type="molecule type" value="Genomic_DNA"/>
</dbReference>
<feature type="transmembrane region" description="Helical" evidence="1">
    <location>
        <begin position="367"/>
        <end position="388"/>
    </location>
</feature>
<feature type="transmembrane region" description="Helical" evidence="1">
    <location>
        <begin position="65"/>
        <end position="83"/>
    </location>
</feature>
<keyword evidence="1" id="KW-0812">Transmembrane</keyword>
<evidence type="ECO:0008006" key="4">
    <source>
        <dbReference type="Google" id="ProtNLM"/>
    </source>
</evidence>
<reference evidence="2" key="1">
    <citation type="journal article" date="2023" name="G3 (Bethesda)">
        <title>Whole genome assemblies of Zophobas morio and Tenebrio molitor.</title>
        <authorList>
            <person name="Kaur S."/>
            <person name="Stinson S.A."/>
            <person name="diCenzo G.C."/>
        </authorList>
    </citation>
    <scope>NUCLEOTIDE SEQUENCE</scope>
    <source>
        <strain evidence="2">QUZm001</strain>
    </source>
</reference>
<keyword evidence="1" id="KW-1133">Transmembrane helix</keyword>
<feature type="transmembrane region" description="Helical" evidence="1">
    <location>
        <begin position="293"/>
        <end position="314"/>
    </location>
</feature>
<feature type="transmembrane region" description="Helical" evidence="1">
    <location>
        <begin position="258"/>
        <end position="281"/>
    </location>
</feature>
<feature type="transmembrane region" description="Helical" evidence="1">
    <location>
        <begin position="34"/>
        <end position="53"/>
    </location>
</feature>
<proteinExistence type="predicted"/>
<sequence>MDFELSSWPKDDSLWVLRVLCIDFFQLKLVKTTVVLFLMCNALFIFVQTCLFLRSFEIDYFAIYAPYYFGSFYMILSLAQTILATHLNGDALNAVQLWKIQGVDKENTEHIKMEIRITTIYAIVNGIFALLAGIAHMVPSENIKKMCFPLAIIKTYIPYWKDELCFLYMTGYILIALAMVANCNQVVYTTCHFRIQIYIVKSVMKKLLSVKTKNSKDISNMLRTKEFQKDIKTKMVFIIKRINRIIKEGVKVNKQMSIYVMLFAVCGCLLGMGALLFFLVALKLHFEFGINEYLHNGTVVLAGLSTFAAVIISGQKSEDIMEEVRIMWASFPWYVLNYENSKIYLMFLGTLTRSYKIRFTEEVSINYRLGVAIARTLFSMLSVFLQLIKLDR</sequence>
<protein>
    <recommendedName>
        <fullName evidence="4">Odorant receptor</fullName>
    </recommendedName>
</protein>
<feature type="transmembrane region" description="Helical" evidence="1">
    <location>
        <begin position="119"/>
        <end position="138"/>
    </location>
</feature>
<gene>
    <name evidence="2" type="ORF">Zmor_028330</name>
</gene>
<dbReference type="AlphaFoldDB" id="A0AA38M3V8"/>
<keyword evidence="3" id="KW-1185">Reference proteome</keyword>
<dbReference type="Proteomes" id="UP001168821">
    <property type="component" value="Unassembled WGS sequence"/>
</dbReference>
<accession>A0AA38M3V8</accession>
<organism evidence="2 3">
    <name type="scientific">Zophobas morio</name>
    <dbReference type="NCBI Taxonomy" id="2755281"/>
    <lineage>
        <taxon>Eukaryota</taxon>
        <taxon>Metazoa</taxon>
        <taxon>Ecdysozoa</taxon>
        <taxon>Arthropoda</taxon>
        <taxon>Hexapoda</taxon>
        <taxon>Insecta</taxon>
        <taxon>Pterygota</taxon>
        <taxon>Neoptera</taxon>
        <taxon>Endopterygota</taxon>
        <taxon>Coleoptera</taxon>
        <taxon>Polyphaga</taxon>
        <taxon>Cucujiformia</taxon>
        <taxon>Tenebrionidae</taxon>
        <taxon>Zophobas</taxon>
    </lineage>
</organism>
<keyword evidence="1" id="KW-0472">Membrane</keyword>
<name>A0AA38M3V8_9CUCU</name>
<evidence type="ECO:0000313" key="2">
    <source>
        <dbReference type="EMBL" id="KAJ3641859.1"/>
    </source>
</evidence>
<evidence type="ECO:0000313" key="3">
    <source>
        <dbReference type="Proteomes" id="UP001168821"/>
    </source>
</evidence>
<comment type="caution">
    <text evidence="2">The sequence shown here is derived from an EMBL/GenBank/DDBJ whole genome shotgun (WGS) entry which is preliminary data.</text>
</comment>
<evidence type="ECO:0000256" key="1">
    <source>
        <dbReference type="SAM" id="Phobius"/>
    </source>
</evidence>